<comment type="caution">
    <text evidence="2">The sequence shown here is derived from an EMBL/GenBank/DDBJ whole genome shotgun (WGS) entry which is preliminary data.</text>
</comment>
<evidence type="ECO:0008006" key="4">
    <source>
        <dbReference type="Google" id="ProtNLM"/>
    </source>
</evidence>
<gene>
    <name evidence="2" type="ORF">KE626_01625</name>
</gene>
<evidence type="ECO:0000313" key="2">
    <source>
        <dbReference type="EMBL" id="MBS0026000.1"/>
    </source>
</evidence>
<evidence type="ECO:0000256" key="1">
    <source>
        <dbReference type="SAM" id="MobiDB-lite"/>
    </source>
</evidence>
<dbReference type="RefSeq" id="WP_211971143.1">
    <property type="nucleotide sequence ID" value="NZ_CBFHAM010000027.1"/>
</dbReference>
<keyword evidence="3" id="KW-1185">Reference proteome</keyword>
<organism evidence="2 3">
    <name type="scientific">Chitinophaga hostae</name>
    <dbReference type="NCBI Taxonomy" id="2831022"/>
    <lineage>
        <taxon>Bacteria</taxon>
        <taxon>Pseudomonadati</taxon>
        <taxon>Bacteroidota</taxon>
        <taxon>Chitinophagia</taxon>
        <taxon>Chitinophagales</taxon>
        <taxon>Chitinophagaceae</taxon>
        <taxon>Chitinophaga</taxon>
    </lineage>
</organism>
<dbReference type="Proteomes" id="UP000676386">
    <property type="component" value="Unassembled WGS sequence"/>
</dbReference>
<dbReference type="EMBL" id="JAGTXB010000001">
    <property type="protein sequence ID" value="MBS0026000.1"/>
    <property type="molecule type" value="Genomic_DNA"/>
</dbReference>
<feature type="compositionally biased region" description="Basic and acidic residues" evidence="1">
    <location>
        <begin position="165"/>
        <end position="181"/>
    </location>
</feature>
<protein>
    <recommendedName>
        <fullName evidence="4">YXWGXW repeat-containing protein</fullName>
    </recommendedName>
</protein>
<feature type="region of interest" description="Disordered" evidence="1">
    <location>
        <begin position="137"/>
        <end position="181"/>
    </location>
</feature>
<sequence>MKKILLITGLVISGFLYGNVTSAQVRVNVNVNIGSQPVWGPVGYDYAEYYYLPDADAYYYVPEHQYIYLDAGRWIFAPALPARYHYDPYRSYKVVINEPRPYLHPDVYRVKYAKYKGRYGQQRIIRDSRDERYYVVKGHPMNGRGNQKKYYGDDNNGNGKYKNKGYKDKGDKGHGHGHDRD</sequence>
<evidence type="ECO:0000313" key="3">
    <source>
        <dbReference type="Proteomes" id="UP000676386"/>
    </source>
</evidence>
<name>A0ABS5ISR0_9BACT</name>
<accession>A0ABS5ISR0</accession>
<reference evidence="2 3" key="1">
    <citation type="submission" date="2021-04" db="EMBL/GenBank/DDBJ databases">
        <title>Chitinophaga sp. nov., isolated from the rhizosphere soil.</title>
        <authorList>
            <person name="He S."/>
        </authorList>
    </citation>
    <scope>NUCLEOTIDE SEQUENCE [LARGE SCALE GENOMIC DNA]</scope>
    <source>
        <strain evidence="2 3">2R12</strain>
    </source>
</reference>
<proteinExistence type="predicted"/>